<feature type="signal peptide" evidence="2">
    <location>
        <begin position="1"/>
        <end position="22"/>
    </location>
</feature>
<dbReference type="EMBL" id="JAATJH010000002">
    <property type="protein sequence ID" value="NJC26090.1"/>
    <property type="molecule type" value="Genomic_DNA"/>
</dbReference>
<comment type="caution">
    <text evidence="3">The sequence shown here is derived from an EMBL/GenBank/DDBJ whole genome shotgun (WGS) entry which is preliminary data.</text>
</comment>
<proteinExistence type="predicted"/>
<dbReference type="PROSITE" id="PS51257">
    <property type="entry name" value="PROKAR_LIPOPROTEIN"/>
    <property type="match status" value="1"/>
</dbReference>
<organism evidence="3 4">
    <name type="scientific">Neolewinella antarctica</name>
    <dbReference type="NCBI Taxonomy" id="442734"/>
    <lineage>
        <taxon>Bacteria</taxon>
        <taxon>Pseudomonadati</taxon>
        <taxon>Bacteroidota</taxon>
        <taxon>Saprospiria</taxon>
        <taxon>Saprospirales</taxon>
        <taxon>Lewinellaceae</taxon>
        <taxon>Neolewinella</taxon>
    </lineage>
</organism>
<sequence length="453" mass="48697">MRRLSQLSYSLLAIFVVLFSTGCDPDSGGTNDVVLEPALRLNTGSGIISGDQDLDLATPSFIVNITGNEGTAQLNSLRIEENGLAIPADRLIFRTGQTSNNPILLLGDDKTEFTYEIEILGNNGTVGSSAYTFILRDDGGLTDAETINVNFTRAAPLVELLVEDGFVSGNTTLATFNGAFSVRVLTTKTEADLETLSVLEDGVLLPASQLTFNDGSETATNPWPFATGEMSGTPRYRIRVDPENTINGDNDVRTFTFRAKDVNGVTGETSIDVNFEPPVVTALTFDTTGVFFNAIGSQRGALDLDNAKAVRFNSVEAELQDEGIDPTIPTGTENWRAQISGGASGSVVRLANLVAYGDGVNFASVSSPEEIRDIFEDDSSTELDGNDAFPGPVRTSDPEVDEKVSQPLLGADANRAGEVFVVKRDNNYYIVQFTKVNYVPNSNDDNYNVAIKY</sequence>
<reference evidence="3 4" key="1">
    <citation type="submission" date="2020-03" db="EMBL/GenBank/DDBJ databases">
        <title>Genomic Encyclopedia of Type Strains, Phase IV (KMG-IV): sequencing the most valuable type-strain genomes for metagenomic binning, comparative biology and taxonomic classification.</title>
        <authorList>
            <person name="Goeker M."/>
        </authorList>
    </citation>
    <scope>NUCLEOTIDE SEQUENCE [LARGE SCALE GENOMIC DNA]</scope>
    <source>
        <strain evidence="3 4">DSM 105096</strain>
    </source>
</reference>
<evidence type="ECO:0000313" key="4">
    <source>
        <dbReference type="Proteomes" id="UP000770785"/>
    </source>
</evidence>
<protein>
    <submittedName>
        <fullName evidence="3">Uncharacterized protein</fullName>
    </submittedName>
</protein>
<keyword evidence="4" id="KW-1185">Reference proteome</keyword>
<evidence type="ECO:0000256" key="2">
    <source>
        <dbReference type="SAM" id="SignalP"/>
    </source>
</evidence>
<accession>A0ABX0XAK6</accession>
<feature type="chain" id="PRO_5046442911" evidence="2">
    <location>
        <begin position="23"/>
        <end position="453"/>
    </location>
</feature>
<keyword evidence="2" id="KW-0732">Signal</keyword>
<evidence type="ECO:0000313" key="3">
    <source>
        <dbReference type="EMBL" id="NJC26090.1"/>
    </source>
</evidence>
<dbReference type="RefSeq" id="WP_168036849.1">
    <property type="nucleotide sequence ID" value="NZ_JAATJH010000002.1"/>
</dbReference>
<evidence type="ECO:0000256" key="1">
    <source>
        <dbReference type="SAM" id="MobiDB-lite"/>
    </source>
</evidence>
<name>A0ABX0XAK6_9BACT</name>
<gene>
    <name evidence="3" type="ORF">GGR27_001589</name>
</gene>
<dbReference type="Proteomes" id="UP000770785">
    <property type="component" value="Unassembled WGS sequence"/>
</dbReference>
<feature type="region of interest" description="Disordered" evidence="1">
    <location>
        <begin position="379"/>
        <end position="400"/>
    </location>
</feature>